<proteinExistence type="predicted"/>
<dbReference type="AlphaFoldDB" id="A0A2K3P366"/>
<evidence type="ECO:0000313" key="2">
    <source>
        <dbReference type="Proteomes" id="UP000236291"/>
    </source>
</evidence>
<dbReference type="PANTHER" id="PTHR37984">
    <property type="entry name" value="PROTEIN CBG26694"/>
    <property type="match status" value="1"/>
</dbReference>
<name>A0A2K3P366_TRIPR</name>
<sequence length="134" mass="14808">MGCFICINTAPTPFRTHEGHYVYLVMPFGLTNAPATFQADNLEAVLQVLKQHQFVANRQKCVFGQRRVEYLGHVISYAGVSIDPTKVSSVLQWPTPRNVKGVRGFLGLTGSGSSVANEAKAPQQRKDLSYCTYD</sequence>
<dbReference type="InterPro" id="IPR050951">
    <property type="entry name" value="Retrovirus_Pol_polyprotein"/>
</dbReference>
<dbReference type="InterPro" id="IPR043128">
    <property type="entry name" value="Rev_trsase/Diguanyl_cyclase"/>
</dbReference>
<accession>A0A2K3P366</accession>
<reference evidence="1 2" key="1">
    <citation type="journal article" date="2014" name="Am. J. Bot.">
        <title>Genome assembly and annotation for red clover (Trifolium pratense; Fabaceae).</title>
        <authorList>
            <person name="Istvanek J."/>
            <person name="Jaros M."/>
            <person name="Krenek A."/>
            <person name="Repkova J."/>
        </authorList>
    </citation>
    <scope>NUCLEOTIDE SEQUENCE [LARGE SCALE GENOMIC DNA]</scope>
    <source>
        <strain evidence="2">cv. Tatra</strain>
        <tissue evidence="1">Young leaves</tissue>
    </source>
</reference>
<dbReference type="PANTHER" id="PTHR37984:SF5">
    <property type="entry name" value="PROTEIN NYNRIN-LIKE"/>
    <property type="match status" value="1"/>
</dbReference>
<evidence type="ECO:0000313" key="1">
    <source>
        <dbReference type="EMBL" id="PNY09748.1"/>
    </source>
</evidence>
<dbReference type="SUPFAM" id="SSF56672">
    <property type="entry name" value="DNA/RNA polymerases"/>
    <property type="match status" value="1"/>
</dbReference>
<dbReference type="STRING" id="57577.A0A2K3P366"/>
<dbReference type="InterPro" id="IPR043502">
    <property type="entry name" value="DNA/RNA_pol_sf"/>
</dbReference>
<dbReference type="EMBL" id="ASHM01003349">
    <property type="protein sequence ID" value="PNY09748.1"/>
    <property type="molecule type" value="Genomic_DNA"/>
</dbReference>
<protein>
    <submittedName>
        <fullName evidence="1">Retrotransposon-related protein</fullName>
    </submittedName>
</protein>
<dbReference type="Gene3D" id="3.30.70.270">
    <property type="match status" value="1"/>
</dbReference>
<comment type="caution">
    <text evidence="1">The sequence shown here is derived from an EMBL/GenBank/DDBJ whole genome shotgun (WGS) entry which is preliminary data.</text>
</comment>
<dbReference type="Gene3D" id="3.10.10.10">
    <property type="entry name" value="HIV Type 1 Reverse Transcriptase, subunit A, domain 1"/>
    <property type="match status" value="1"/>
</dbReference>
<reference evidence="1 2" key="2">
    <citation type="journal article" date="2017" name="Front. Plant Sci.">
        <title>Gene Classification and Mining of Molecular Markers Useful in Red Clover (Trifolium pratense) Breeding.</title>
        <authorList>
            <person name="Istvanek J."/>
            <person name="Dluhosova J."/>
            <person name="Dluhos P."/>
            <person name="Patkova L."/>
            <person name="Nedelnik J."/>
            <person name="Repkova J."/>
        </authorList>
    </citation>
    <scope>NUCLEOTIDE SEQUENCE [LARGE SCALE GENOMIC DNA]</scope>
    <source>
        <strain evidence="2">cv. Tatra</strain>
        <tissue evidence="1">Young leaves</tissue>
    </source>
</reference>
<organism evidence="1 2">
    <name type="scientific">Trifolium pratense</name>
    <name type="common">Red clover</name>
    <dbReference type="NCBI Taxonomy" id="57577"/>
    <lineage>
        <taxon>Eukaryota</taxon>
        <taxon>Viridiplantae</taxon>
        <taxon>Streptophyta</taxon>
        <taxon>Embryophyta</taxon>
        <taxon>Tracheophyta</taxon>
        <taxon>Spermatophyta</taxon>
        <taxon>Magnoliopsida</taxon>
        <taxon>eudicotyledons</taxon>
        <taxon>Gunneridae</taxon>
        <taxon>Pentapetalae</taxon>
        <taxon>rosids</taxon>
        <taxon>fabids</taxon>
        <taxon>Fabales</taxon>
        <taxon>Fabaceae</taxon>
        <taxon>Papilionoideae</taxon>
        <taxon>50 kb inversion clade</taxon>
        <taxon>NPAAA clade</taxon>
        <taxon>Hologalegina</taxon>
        <taxon>IRL clade</taxon>
        <taxon>Trifolieae</taxon>
        <taxon>Trifolium</taxon>
    </lineage>
</organism>
<gene>
    <name evidence="1" type="ORF">L195_g006305</name>
</gene>
<dbReference type="Proteomes" id="UP000236291">
    <property type="component" value="Unassembled WGS sequence"/>
</dbReference>